<dbReference type="InterPro" id="IPR042099">
    <property type="entry name" value="ANL_N_sf"/>
</dbReference>
<dbReference type="EMBL" id="RPFW01000036">
    <property type="protein sequence ID" value="TVY97953.1"/>
    <property type="molecule type" value="Genomic_DNA"/>
</dbReference>
<evidence type="ECO:0000313" key="2">
    <source>
        <dbReference type="Proteomes" id="UP000460272"/>
    </source>
</evidence>
<dbReference type="GO" id="GO:0016874">
    <property type="term" value="F:ligase activity"/>
    <property type="evidence" value="ECO:0007669"/>
    <property type="project" value="UniProtKB-KW"/>
</dbReference>
<keyword evidence="1" id="KW-0436">Ligase</keyword>
<evidence type="ECO:0000313" key="1">
    <source>
        <dbReference type="EMBL" id="TVY97953.1"/>
    </source>
</evidence>
<sequence>MQIVSVPAEAMVDPALNLTSIVERHASDTSNPVLYRWQMSPGNWQDIHEHQFHDMVVSIAKGLIAPGVKPGDRIGI</sequence>
<dbReference type="Proteomes" id="UP000460272">
    <property type="component" value="Unassembled WGS sequence"/>
</dbReference>
<accession>A0A6P2BK43</accession>
<gene>
    <name evidence="1" type="ORF">EAS64_42835</name>
</gene>
<name>A0A6P2BK43_9ACTN</name>
<reference evidence="1 2" key="1">
    <citation type="submission" date="2018-11" db="EMBL/GenBank/DDBJ databases">
        <title>Trebonia kvetii gen.nov., sp.nov., a novel acidophilic actinobacterium, and proposal of the new actinobacterial family Treboniaceae fam. nov.</title>
        <authorList>
            <person name="Rapoport D."/>
            <person name="Sagova-Mareckova M."/>
            <person name="Sedlacek I."/>
            <person name="Provaznik J."/>
            <person name="Kralova S."/>
            <person name="Pavlinic D."/>
            <person name="Benes V."/>
            <person name="Kopecky J."/>
        </authorList>
    </citation>
    <scope>NUCLEOTIDE SEQUENCE [LARGE SCALE GENOMIC DNA]</scope>
    <source>
        <strain evidence="1 2">15Tr583</strain>
    </source>
</reference>
<organism evidence="1 2">
    <name type="scientific">Trebonia kvetii</name>
    <dbReference type="NCBI Taxonomy" id="2480626"/>
    <lineage>
        <taxon>Bacteria</taxon>
        <taxon>Bacillati</taxon>
        <taxon>Actinomycetota</taxon>
        <taxon>Actinomycetes</taxon>
        <taxon>Streptosporangiales</taxon>
        <taxon>Treboniaceae</taxon>
        <taxon>Trebonia</taxon>
    </lineage>
</organism>
<comment type="caution">
    <text evidence="1">The sequence shown here is derived from an EMBL/GenBank/DDBJ whole genome shotgun (WGS) entry which is preliminary data.</text>
</comment>
<keyword evidence="2" id="KW-1185">Reference proteome</keyword>
<protein>
    <submittedName>
        <fullName evidence="1">Long-chain fatty acid--CoA ligase</fullName>
    </submittedName>
</protein>
<dbReference type="Gene3D" id="3.40.50.12780">
    <property type="entry name" value="N-terminal domain of ligase-like"/>
    <property type="match status" value="1"/>
</dbReference>
<proteinExistence type="predicted"/>
<dbReference type="SUPFAM" id="SSF56801">
    <property type="entry name" value="Acetyl-CoA synthetase-like"/>
    <property type="match status" value="1"/>
</dbReference>
<dbReference type="AlphaFoldDB" id="A0A6P2BK43"/>
<feature type="non-terminal residue" evidence="1">
    <location>
        <position position="76"/>
    </location>
</feature>